<geneLocation type="plasmid" evidence="1 2">
    <name>2</name>
</geneLocation>
<protein>
    <submittedName>
        <fullName evidence="1">Uncharacterized protein</fullName>
    </submittedName>
</protein>
<proteinExistence type="predicted"/>
<sequence length="63" mass="6969">MKNETLNALVLRHGDRLLRQAGIAGAGVITDLLRVPGDPLRRWFDRHVLRDVVKEARAVNAGA</sequence>
<accession>A0A7Z8Z633</accession>
<evidence type="ECO:0000313" key="1">
    <source>
        <dbReference type="EMBL" id="VED42998.1"/>
    </source>
</evidence>
<dbReference type="AlphaFoldDB" id="A0A7Z8Z633"/>
<keyword evidence="1" id="KW-0614">Plasmid</keyword>
<keyword evidence="2" id="KW-1185">Reference proteome</keyword>
<organism evidence="1 2">
    <name type="scientific">Raoultella terrigena</name>
    <name type="common">Klebsiella terrigena</name>
    <dbReference type="NCBI Taxonomy" id="577"/>
    <lineage>
        <taxon>Bacteria</taxon>
        <taxon>Pseudomonadati</taxon>
        <taxon>Pseudomonadota</taxon>
        <taxon>Gammaproteobacteria</taxon>
        <taxon>Enterobacterales</taxon>
        <taxon>Enterobacteriaceae</taxon>
        <taxon>Klebsiella/Raoultella group</taxon>
        <taxon>Raoultella</taxon>
    </lineage>
</organism>
<reference evidence="1 2" key="1">
    <citation type="submission" date="2018-12" db="EMBL/GenBank/DDBJ databases">
        <authorList>
            <consortium name="Pathogen Informatics"/>
        </authorList>
    </citation>
    <scope>NUCLEOTIDE SEQUENCE [LARGE SCALE GENOMIC DNA]</scope>
    <source>
        <strain evidence="1 2">NCTC9997</strain>
        <plasmid evidence="1 2">2</plasmid>
    </source>
</reference>
<gene>
    <name evidence="1" type="ORF">NCTC9997_00156</name>
</gene>
<dbReference type="EMBL" id="LR134252">
    <property type="protein sequence ID" value="VED42998.1"/>
    <property type="molecule type" value="Genomic_DNA"/>
</dbReference>
<evidence type="ECO:0000313" key="2">
    <source>
        <dbReference type="Proteomes" id="UP000267630"/>
    </source>
</evidence>
<dbReference type="Proteomes" id="UP000267630">
    <property type="component" value="Plasmid 2"/>
</dbReference>
<name>A0A7Z8Z633_RAOTE</name>